<protein>
    <recommendedName>
        <fullName evidence="4">Type II secretion system protein GspF domain-containing protein</fullName>
    </recommendedName>
</protein>
<dbReference type="HOGENOM" id="CLU_1802314_0_0_7"/>
<keyword evidence="3" id="KW-1185">Reference proteome</keyword>
<reference evidence="2 3" key="1">
    <citation type="journal article" date="2013" name="ISME J.">
        <title>By their genes ye shall know them: genomic signatures of predatory bacteria.</title>
        <authorList>
            <person name="Pasternak Z."/>
            <person name="Pietrokovski S."/>
            <person name="Rotem O."/>
            <person name="Gophna U."/>
            <person name="Lurie-Weinberger M.N."/>
            <person name="Jurkevitch E."/>
        </authorList>
    </citation>
    <scope>NUCLEOTIDE SEQUENCE [LARGE SCALE GENOMIC DNA]</scope>
    <source>
        <strain evidence="2 3">JSS</strain>
    </source>
</reference>
<name>M4VBE5_9BACT</name>
<proteinExistence type="predicted"/>
<dbReference type="KEGG" id="bex:A11Q_2501"/>
<dbReference type="eggNOG" id="ENOG50309PK">
    <property type="taxonomic scope" value="Bacteria"/>
</dbReference>
<gene>
    <name evidence="2" type="ORF">A11Q_2501</name>
</gene>
<accession>M4VBE5</accession>
<evidence type="ECO:0000256" key="1">
    <source>
        <dbReference type="SAM" id="Phobius"/>
    </source>
</evidence>
<dbReference type="STRING" id="1184267.A11Q_2501"/>
<evidence type="ECO:0000313" key="3">
    <source>
        <dbReference type="Proteomes" id="UP000012040"/>
    </source>
</evidence>
<keyword evidence="1" id="KW-0472">Membrane</keyword>
<feature type="transmembrane region" description="Helical" evidence="1">
    <location>
        <begin position="115"/>
        <end position="138"/>
    </location>
</feature>
<evidence type="ECO:0000313" key="2">
    <source>
        <dbReference type="EMBL" id="AGH96717.1"/>
    </source>
</evidence>
<keyword evidence="1" id="KW-0812">Transmembrane</keyword>
<evidence type="ECO:0008006" key="4">
    <source>
        <dbReference type="Google" id="ProtNLM"/>
    </source>
</evidence>
<dbReference type="PATRIC" id="fig|1184267.3.peg.2528"/>
<keyword evidence="1" id="KW-1133">Transmembrane helix</keyword>
<organism evidence="2 3">
    <name type="scientific">Pseudobdellovibrio exovorus JSS</name>
    <dbReference type="NCBI Taxonomy" id="1184267"/>
    <lineage>
        <taxon>Bacteria</taxon>
        <taxon>Pseudomonadati</taxon>
        <taxon>Bdellovibrionota</taxon>
        <taxon>Bdellovibrionia</taxon>
        <taxon>Bdellovibrionales</taxon>
        <taxon>Pseudobdellovibrionaceae</taxon>
        <taxon>Pseudobdellovibrio</taxon>
    </lineage>
</organism>
<dbReference type="RefSeq" id="WP_015471207.1">
    <property type="nucleotide sequence ID" value="NC_020813.1"/>
</dbReference>
<dbReference type="Proteomes" id="UP000012040">
    <property type="component" value="Chromosome"/>
</dbReference>
<dbReference type="EMBL" id="CP003537">
    <property type="protein sequence ID" value="AGH96717.1"/>
    <property type="molecule type" value="Genomic_DNA"/>
</dbReference>
<dbReference type="AlphaFoldDB" id="M4VBE5"/>
<sequence length="143" mass="16183">MENISPSLLLLWDVKRSLAKGHSVAQGVRQFLLRDDVGSKDSDFIVCVEQWWVSQNNPSFLFNKTSLSLHRQYLLELLEAGLRGQSISAALNNLESELILSCEGEMQERLMRLPLLSLLPLLFLIFPSLMIVLISPLLEAFTI</sequence>